<dbReference type="EMBL" id="CPZJ01000006">
    <property type="protein sequence ID" value="CNF65735.1"/>
    <property type="molecule type" value="Genomic_DNA"/>
</dbReference>
<proteinExistence type="predicted"/>
<dbReference type="InterPro" id="IPR004360">
    <property type="entry name" value="Glyas_Fos-R_dOase_dom"/>
</dbReference>
<dbReference type="RefSeq" id="WP_042569290.1">
    <property type="nucleotide sequence ID" value="NZ_CABHXJ010000023.1"/>
</dbReference>
<gene>
    <name evidence="2" type="ORF">ERS008530_01759</name>
</gene>
<evidence type="ECO:0000259" key="1">
    <source>
        <dbReference type="PROSITE" id="PS51819"/>
    </source>
</evidence>
<protein>
    <submittedName>
        <fullName evidence="2">Methylmalonyl-CoA epimerase</fullName>
    </submittedName>
</protein>
<accession>A0A0T9M5R4</accession>
<dbReference type="InterPro" id="IPR029068">
    <property type="entry name" value="Glyas_Bleomycin-R_OHBP_Dase"/>
</dbReference>
<reference evidence="2 3" key="1">
    <citation type="submission" date="2015-03" db="EMBL/GenBank/DDBJ databases">
        <authorList>
            <person name="Murphy D."/>
        </authorList>
    </citation>
    <scope>NUCLEOTIDE SEQUENCE [LARGE SCALE GENOMIC DNA]</scope>
    <source>
        <strain evidence="2 3">BR165/97</strain>
    </source>
</reference>
<organism evidence="2 3">
    <name type="scientific">Yersinia intermedia</name>
    <dbReference type="NCBI Taxonomy" id="631"/>
    <lineage>
        <taxon>Bacteria</taxon>
        <taxon>Pseudomonadati</taxon>
        <taxon>Pseudomonadota</taxon>
        <taxon>Gammaproteobacteria</taxon>
        <taxon>Enterobacterales</taxon>
        <taxon>Yersiniaceae</taxon>
        <taxon>Yersinia</taxon>
    </lineage>
</organism>
<dbReference type="Gene3D" id="3.10.180.10">
    <property type="entry name" value="2,3-Dihydroxybiphenyl 1,2-Dioxygenase, domain 1"/>
    <property type="match status" value="1"/>
</dbReference>
<feature type="domain" description="VOC" evidence="1">
    <location>
        <begin position="7"/>
        <end position="130"/>
    </location>
</feature>
<dbReference type="Proteomes" id="UP000038750">
    <property type="component" value="Unassembled WGS sequence"/>
</dbReference>
<dbReference type="PROSITE" id="PS51819">
    <property type="entry name" value="VOC"/>
    <property type="match status" value="1"/>
</dbReference>
<sequence>MTSKKRGMGYIAIVVDDYDKAIEFYTEKLGFFLREDEVQPGKRWVSVSPTEDSECRLLLARASNDQQAAFIGNQCGGRVFLFLETDNFWRDYELMKSKGVTFCEEPRKEEYGMVVVFEDIYGNRWDLYQK</sequence>
<dbReference type="InterPro" id="IPR037523">
    <property type="entry name" value="VOC_core"/>
</dbReference>
<dbReference type="CDD" id="cd07263">
    <property type="entry name" value="VOC_like"/>
    <property type="match status" value="1"/>
</dbReference>
<evidence type="ECO:0000313" key="2">
    <source>
        <dbReference type="EMBL" id="CNF65735.1"/>
    </source>
</evidence>
<dbReference type="SUPFAM" id="SSF54593">
    <property type="entry name" value="Glyoxalase/Bleomycin resistance protein/Dihydroxybiphenyl dioxygenase"/>
    <property type="match status" value="1"/>
</dbReference>
<dbReference type="KEGG" id="yin:CH53_2899"/>
<dbReference type="eggNOG" id="COG0346">
    <property type="taxonomic scope" value="Bacteria"/>
</dbReference>
<dbReference type="STRING" id="631.CH53_2899"/>
<dbReference type="PANTHER" id="PTHR36437:SF2">
    <property type="entry name" value="GLYOXALASE_BLEOMYCIN RESISTANCE PROTEIN_DIOXYGENASE"/>
    <property type="match status" value="1"/>
</dbReference>
<evidence type="ECO:0000313" key="3">
    <source>
        <dbReference type="Proteomes" id="UP000038750"/>
    </source>
</evidence>
<dbReference type="Pfam" id="PF00903">
    <property type="entry name" value="Glyoxalase"/>
    <property type="match status" value="1"/>
</dbReference>
<dbReference type="PANTHER" id="PTHR36437">
    <property type="entry name" value="GLYOXALASE/BLEOMYCIN RESISTANCE PROTEIN/DIOXYGENASE"/>
    <property type="match status" value="1"/>
</dbReference>
<dbReference type="AlphaFoldDB" id="A0A0T9M5R4"/>
<name>A0A0T9M5R4_YERIN</name>